<evidence type="ECO:0000313" key="3">
    <source>
        <dbReference type="Proteomes" id="UP000037069"/>
    </source>
</evidence>
<dbReference type="EMBL" id="JRES01001553">
    <property type="protein sequence ID" value="KNC22079.1"/>
    <property type="molecule type" value="Genomic_DNA"/>
</dbReference>
<dbReference type="AlphaFoldDB" id="A0A0L0BS65"/>
<name>A0A0L0BS65_LUCCU</name>
<gene>
    <name evidence="2" type="ORF">FF38_03377</name>
</gene>
<protein>
    <submittedName>
        <fullName evidence="2">Uncharacterized protein</fullName>
    </submittedName>
</protein>
<feature type="compositionally biased region" description="Polar residues" evidence="1">
    <location>
        <begin position="1"/>
        <end position="19"/>
    </location>
</feature>
<dbReference type="Proteomes" id="UP000037069">
    <property type="component" value="Unassembled WGS sequence"/>
</dbReference>
<comment type="caution">
    <text evidence="2">The sequence shown here is derived from an EMBL/GenBank/DDBJ whole genome shotgun (WGS) entry which is preliminary data.</text>
</comment>
<reference evidence="2 3" key="1">
    <citation type="journal article" date="2015" name="Nat. Commun.">
        <title>Lucilia cuprina genome unlocks parasitic fly biology to underpin future interventions.</title>
        <authorList>
            <person name="Anstead C.A."/>
            <person name="Korhonen P.K."/>
            <person name="Young N.D."/>
            <person name="Hall R.S."/>
            <person name="Jex A.R."/>
            <person name="Murali S.C."/>
            <person name="Hughes D.S."/>
            <person name="Lee S.F."/>
            <person name="Perry T."/>
            <person name="Stroehlein A.J."/>
            <person name="Ansell B.R."/>
            <person name="Breugelmans B."/>
            <person name="Hofmann A."/>
            <person name="Qu J."/>
            <person name="Dugan S."/>
            <person name="Lee S.L."/>
            <person name="Chao H."/>
            <person name="Dinh H."/>
            <person name="Han Y."/>
            <person name="Doddapaneni H.V."/>
            <person name="Worley K.C."/>
            <person name="Muzny D.M."/>
            <person name="Ioannidis P."/>
            <person name="Waterhouse R.M."/>
            <person name="Zdobnov E.M."/>
            <person name="James P.J."/>
            <person name="Bagnall N.H."/>
            <person name="Kotze A.C."/>
            <person name="Gibbs R.A."/>
            <person name="Richards S."/>
            <person name="Batterham P."/>
            <person name="Gasser R.B."/>
        </authorList>
    </citation>
    <scope>NUCLEOTIDE SEQUENCE [LARGE SCALE GENOMIC DNA]</scope>
    <source>
        <strain evidence="2 3">LS</strain>
        <tissue evidence="2">Full body</tissue>
    </source>
</reference>
<feature type="region of interest" description="Disordered" evidence="1">
    <location>
        <begin position="1"/>
        <end position="21"/>
    </location>
</feature>
<sequence>MNCANCSGNHKSSSENCPSRATYLEIRQRSRPTPRRSISRTNNNINPVNYIKNFPNILRQNVPETTNLWNPTNNNNTNKRFTLQEIKSLTQLSPTFETVVVKQINLRHHSCLRANCWGNILNEKLISYKIDIVYPTDHSYVPASPNRQGSTLDFFATLLKF</sequence>
<proteinExistence type="predicted"/>
<organism evidence="2 3">
    <name type="scientific">Lucilia cuprina</name>
    <name type="common">Green bottle fly</name>
    <name type="synonym">Australian sheep blowfly</name>
    <dbReference type="NCBI Taxonomy" id="7375"/>
    <lineage>
        <taxon>Eukaryota</taxon>
        <taxon>Metazoa</taxon>
        <taxon>Ecdysozoa</taxon>
        <taxon>Arthropoda</taxon>
        <taxon>Hexapoda</taxon>
        <taxon>Insecta</taxon>
        <taxon>Pterygota</taxon>
        <taxon>Neoptera</taxon>
        <taxon>Endopterygota</taxon>
        <taxon>Diptera</taxon>
        <taxon>Brachycera</taxon>
        <taxon>Muscomorpha</taxon>
        <taxon>Oestroidea</taxon>
        <taxon>Calliphoridae</taxon>
        <taxon>Luciliinae</taxon>
        <taxon>Lucilia</taxon>
    </lineage>
</organism>
<keyword evidence="3" id="KW-1185">Reference proteome</keyword>
<evidence type="ECO:0000313" key="2">
    <source>
        <dbReference type="EMBL" id="KNC22079.1"/>
    </source>
</evidence>
<evidence type="ECO:0000256" key="1">
    <source>
        <dbReference type="SAM" id="MobiDB-lite"/>
    </source>
</evidence>
<accession>A0A0L0BS65</accession>